<keyword evidence="1" id="KW-0472">Membrane</keyword>
<dbReference type="InterPro" id="IPR011701">
    <property type="entry name" value="MFS"/>
</dbReference>
<comment type="caution">
    <text evidence="2">The sequence shown here is derived from an EMBL/GenBank/DDBJ whole genome shotgun (WGS) entry which is preliminary data.</text>
</comment>
<evidence type="ECO:0000313" key="3">
    <source>
        <dbReference type="Proteomes" id="UP001589748"/>
    </source>
</evidence>
<reference evidence="2 3" key="1">
    <citation type="submission" date="2024-09" db="EMBL/GenBank/DDBJ databases">
        <authorList>
            <person name="Sun Q."/>
            <person name="Mori K."/>
        </authorList>
    </citation>
    <scope>NUCLEOTIDE SEQUENCE [LARGE SCALE GENOMIC DNA]</scope>
    <source>
        <strain evidence="2 3">TISTR 1856</strain>
    </source>
</reference>
<sequence>MRAAWRVVAPEPARRKLGYALDAVAVETLFVGGPLLLTALLAIATPVVPLVITAALLALGGVGYALTGAARSFTGSGAHVGAHAGPGSEAGGGRPRPVVLARGVLPAFVVLAAMSVGFGLLDVSLAGLAEEIFGSADSLGYLFAGIAGGSAVGGLLYGAIDWKGPDRGRLPWLLGGFGTGLVAVALLAGTGDGDPSLLLLVPVLALTGLFISPNLIVLQGVVDDTAPPARLGEAQAWLSSAVTAGAAAGNALAGKLLEDHGPPQSFAAAAVAVVGAAVLALLVQGAWRRAHDARPAVEVA</sequence>
<feature type="transmembrane region" description="Helical" evidence="1">
    <location>
        <begin position="20"/>
        <end position="41"/>
    </location>
</feature>
<feature type="transmembrane region" description="Helical" evidence="1">
    <location>
        <begin position="265"/>
        <end position="287"/>
    </location>
</feature>
<dbReference type="Pfam" id="PF07690">
    <property type="entry name" value="MFS_1"/>
    <property type="match status" value="1"/>
</dbReference>
<dbReference type="PANTHER" id="PTHR23542:SF1">
    <property type="entry name" value="MAJOR FACILITATOR SUPERFAMILY (MFS) PROFILE DOMAIN-CONTAINING PROTEIN"/>
    <property type="match status" value="1"/>
</dbReference>
<dbReference type="RefSeq" id="WP_380155338.1">
    <property type="nucleotide sequence ID" value="NZ_JBHMDM010000001.1"/>
</dbReference>
<keyword evidence="3" id="KW-1185">Reference proteome</keyword>
<name>A0ABV5LNW3_9ACTN</name>
<gene>
    <name evidence="2" type="ORF">ACFFVI_02285</name>
</gene>
<dbReference type="EMBL" id="JBHMDM010000001">
    <property type="protein sequence ID" value="MFB9375786.1"/>
    <property type="molecule type" value="Genomic_DNA"/>
</dbReference>
<keyword evidence="1" id="KW-1133">Transmembrane helix</keyword>
<dbReference type="InterPro" id="IPR036259">
    <property type="entry name" value="MFS_trans_sf"/>
</dbReference>
<feature type="transmembrane region" description="Helical" evidence="1">
    <location>
        <begin position="99"/>
        <end position="121"/>
    </location>
</feature>
<proteinExistence type="predicted"/>
<dbReference type="PANTHER" id="PTHR23542">
    <property type="match status" value="1"/>
</dbReference>
<organism evidence="2 3">
    <name type="scientific">Kineococcus gynurae</name>
    <dbReference type="NCBI Taxonomy" id="452979"/>
    <lineage>
        <taxon>Bacteria</taxon>
        <taxon>Bacillati</taxon>
        <taxon>Actinomycetota</taxon>
        <taxon>Actinomycetes</taxon>
        <taxon>Kineosporiales</taxon>
        <taxon>Kineosporiaceae</taxon>
        <taxon>Kineococcus</taxon>
    </lineage>
</organism>
<feature type="transmembrane region" description="Helical" evidence="1">
    <location>
        <begin position="47"/>
        <end position="66"/>
    </location>
</feature>
<accession>A0ABV5LNW3</accession>
<feature type="transmembrane region" description="Helical" evidence="1">
    <location>
        <begin position="197"/>
        <end position="222"/>
    </location>
</feature>
<evidence type="ECO:0000256" key="1">
    <source>
        <dbReference type="SAM" id="Phobius"/>
    </source>
</evidence>
<dbReference type="Gene3D" id="1.20.1250.20">
    <property type="entry name" value="MFS general substrate transporter like domains"/>
    <property type="match status" value="1"/>
</dbReference>
<evidence type="ECO:0000313" key="2">
    <source>
        <dbReference type="EMBL" id="MFB9375786.1"/>
    </source>
</evidence>
<keyword evidence="1" id="KW-0812">Transmembrane</keyword>
<dbReference type="Proteomes" id="UP001589748">
    <property type="component" value="Unassembled WGS sequence"/>
</dbReference>
<feature type="transmembrane region" description="Helical" evidence="1">
    <location>
        <begin position="172"/>
        <end position="191"/>
    </location>
</feature>
<dbReference type="SUPFAM" id="SSF103473">
    <property type="entry name" value="MFS general substrate transporter"/>
    <property type="match status" value="1"/>
</dbReference>
<feature type="transmembrane region" description="Helical" evidence="1">
    <location>
        <begin position="141"/>
        <end position="160"/>
    </location>
</feature>
<protein>
    <submittedName>
        <fullName evidence="2">MFS transporter</fullName>
    </submittedName>
</protein>